<dbReference type="GO" id="GO:0004672">
    <property type="term" value="F:protein kinase activity"/>
    <property type="evidence" value="ECO:0007669"/>
    <property type="project" value="UniProtKB-ARBA"/>
</dbReference>
<keyword evidence="3" id="KW-1133">Transmembrane helix</keyword>
<evidence type="ECO:0000256" key="1">
    <source>
        <dbReference type="ARBA" id="ARBA00023012"/>
    </source>
</evidence>
<gene>
    <name evidence="5" type="ORF">HUE57_09120</name>
</gene>
<dbReference type="KEGG" id="rev:HUE57_09120"/>
<dbReference type="Pfam" id="PF01627">
    <property type="entry name" value="Hpt"/>
    <property type="match status" value="1"/>
</dbReference>
<dbReference type="EMBL" id="CP054491">
    <property type="protein sequence ID" value="QKQ26426.1"/>
    <property type="molecule type" value="Genomic_DNA"/>
</dbReference>
<keyword evidence="2" id="KW-0597">Phosphoprotein</keyword>
<reference evidence="5 6" key="1">
    <citation type="submission" date="2020-05" db="EMBL/GenBank/DDBJ databases">
        <title>Horizontal transmission and recombination maintain forever young bacterial symbiont genomes.</title>
        <authorList>
            <person name="Russell S.L."/>
            <person name="Pepper-Tunick E."/>
            <person name="Svedberg J."/>
            <person name="Byrne A."/>
            <person name="Ruelas Castillo J."/>
            <person name="Vollmers C."/>
            <person name="Beinart R.A."/>
            <person name="Corbett-Detig R."/>
        </authorList>
    </citation>
    <scope>NUCLEOTIDE SEQUENCE [LARGE SCALE GENOMIC DNA]</scope>
    <source>
        <strain evidence="5">Santa_Monica_outfall</strain>
    </source>
</reference>
<evidence type="ECO:0000313" key="6">
    <source>
        <dbReference type="Proteomes" id="UP000509658"/>
    </source>
</evidence>
<name>A0A6N0HW75_9GAMM</name>
<evidence type="ECO:0000259" key="4">
    <source>
        <dbReference type="PROSITE" id="PS50894"/>
    </source>
</evidence>
<keyword evidence="6" id="KW-1185">Reference proteome</keyword>
<sequence length="406" mass="45125">MSRLLLLSLIHILGVVTVALVVYWINAEEKQREETAAKMVIHHMGEAASSQINRELKQLRRHVRLFSEEYREEIIQLMTESGNEELYKRLKNRIEVYIPDFYAFSVAPPDGEVLFDPFKEAIGDLCRIDMRHTMEGEKSAAPYVHPGPGEYHIDIMVPFDMGVAGEHGAQGLVFVSVKPQRFANILSDNQHHDFNLYLVREEASQLIEVGAGGVRSSLKRSFRLEAQELTRIGYRAAIPDTRWHLLAIRSKEPGVGVLPRLMSAEFVVVLIYALTALLSLYWFMRCANRDARKETAVRSAQDLPSGVAASGVAVGPEVLDKTVLDGLVETIGPDARELYYELLDARDETVSEILSMIAVGEYDALGRLTHQLKGSAGNLGLLALAASFKDLEAAAADRHGERSEGG</sequence>
<dbReference type="Proteomes" id="UP000509658">
    <property type="component" value="Chromosome"/>
</dbReference>
<dbReference type="InterPro" id="IPR008207">
    <property type="entry name" value="Sig_transdc_His_kin_Hpt_dom"/>
</dbReference>
<feature type="transmembrane region" description="Helical" evidence="3">
    <location>
        <begin position="266"/>
        <end position="284"/>
    </location>
</feature>
<evidence type="ECO:0000256" key="3">
    <source>
        <dbReference type="SAM" id="Phobius"/>
    </source>
</evidence>
<keyword evidence="3" id="KW-0472">Membrane</keyword>
<evidence type="ECO:0000313" key="5">
    <source>
        <dbReference type="EMBL" id="QKQ26426.1"/>
    </source>
</evidence>
<feature type="domain" description="HPt" evidence="4">
    <location>
        <begin position="331"/>
        <end position="406"/>
    </location>
</feature>
<organism evidence="5 6">
    <name type="scientific">Candidatus Reidiella endopervernicosa</name>
    <dbReference type="NCBI Taxonomy" id="2738883"/>
    <lineage>
        <taxon>Bacteria</taxon>
        <taxon>Pseudomonadati</taxon>
        <taxon>Pseudomonadota</taxon>
        <taxon>Gammaproteobacteria</taxon>
        <taxon>Candidatus Reidiella</taxon>
    </lineage>
</organism>
<dbReference type="PROSITE" id="PS50894">
    <property type="entry name" value="HPT"/>
    <property type="match status" value="1"/>
</dbReference>
<dbReference type="GO" id="GO:0000160">
    <property type="term" value="P:phosphorelay signal transduction system"/>
    <property type="evidence" value="ECO:0007669"/>
    <property type="project" value="UniProtKB-KW"/>
</dbReference>
<protein>
    <submittedName>
        <fullName evidence="5">Hpt domain-containing protein</fullName>
    </submittedName>
</protein>
<evidence type="ECO:0000256" key="2">
    <source>
        <dbReference type="PROSITE-ProRule" id="PRU00110"/>
    </source>
</evidence>
<dbReference type="InterPro" id="IPR036641">
    <property type="entry name" value="HPT_dom_sf"/>
</dbReference>
<keyword evidence="1" id="KW-0902">Two-component regulatory system</keyword>
<keyword evidence="3" id="KW-0812">Transmembrane</keyword>
<feature type="modified residue" description="Phosphohistidine" evidence="2">
    <location>
        <position position="370"/>
    </location>
</feature>
<dbReference type="SUPFAM" id="SSF47226">
    <property type="entry name" value="Histidine-containing phosphotransfer domain, HPT domain"/>
    <property type="match status" value="1"/>
</dbReference>
<proteinExistence type="predicted"/>
<dbReference type="AlphaFoldDB" id="A0A6N0HW75"/>
<accession>A0A6N0HW75</accession>
<dbReference type="Gene3D" id="1.20.120.160">
    <property type="entry name" value="HPT domain"/>
    <property type="match status" value="1"/>
</dbReference>
<dbReference type="RefSeq" id="WP_174673048.1">
    <property type="nucleotide sequence ID" value="NZ_CP054491.1"/>
</dbReference>